<evidence type="ECO:0000313" key="2">
    <source>
        <dbReference type="RefSeq" id="XP_018083287.1"/>
    </source>
</evidence>
<dbReference type="InterPro" id="IPR027968">
    <property type="entry name" value="JHY"/>
</dbReference>
<dbReference type="AlphaFoldDB" id="A0A1L8FG19"/>
<dbReference type="Proteomes" id="UP000186698">
    <property type="component" value="Chromosome 7S"/>
</dbReference>
<dbReference type="RefSeq" id="XP_018083287.1">
    <property type="nucleotide sequence ID" value="XM_018227798.2"/>
</dbReference>
<accession>A0A1L8FG19</accession>
<name>A0A1L8FG19_XENLA</name>
<dbReference type="GeneID" id="108697608"/>
<dbReference type="PANTHER" id="PTHR14726">
    <property type="entry name" value="JHY PROTEIN HOMOLOG"/>
    <property type="match status" value="1"/>
</dbReference>
<dbReference type="STRING" id="8355.A0A1L8FG19"/>
<protein>
    <submittedName>
        <fullName evidence="2">Jhy protein homolog</fullName>
    </submittedName>
</protein>
<proteinExistence type="predicted"/>
<reference evidence="2" key="1">
    <citation type="submission" date="2025-08" db="UniProtKB">
        <authorList>
            <consortium name="RefSeq"/>
        </authorList>
    </citation>
    <scope>IDENTIFICATION</scope>
    <source>
        <strain evidence="2">J_2021</strain>
        <tissue evidence="2">Erythrocytes</tissue>
    </source>
</reference>
<dbReference type="GO" id="GO:0035082">
    <property type="term" value="P:axoneme assembly"/>
    <property type="evidence" value="ECO:0000318"/>
    <property type="project" value="GO_Central"/>
</dbReference>
<evidence type="ECO:0000313" key="1">
    <source>
        <dbReference type="Proteomes" id="UP000186698"/>
    </source>
</evidence>
<dbReference type="CTD" id="108697608"/>
<organism evidence="1 2">
    <name type="scientific">Xenopus laevis</name>
    <name type="common">African clawed frog</name>
    <dbReference type="NCBI Taxonomy" id="8355"/>
    <lineage>
        <taxon>Eukaryota</taxon>
        <taxon>Metazoa</taxon>
        <taxon>Chordata</taxon>
        <taxon>Craniata</taxon>
        <taxon>Vertebrata</taxon>
        <taxon>Euteleostomi</taxon>
        <taxon>Amphibia</taxon>
        <taxon>Batrachia</taxon>
        <taxon>Anura</taxon>
        <taxon>Pipoidea</taxon>
        <taxon>Pipidae</taxon>
        <taxon>Xenopodinae</taxon>
        <taxon>Xenopus</taxon>
        <taxon>Xenopus</taxon>
    </lineage>
</organism>
<keyword evidence="1" id="KW-1185">Reference proteome</keyword>
<dbReference type="OrthoDB" id="10057281at2759"/>
<dbReference type="Pfam" id="PF15261">
    <property type="entry name" value="JHY"/>
    <property type="match status" value="1"/>
</dbReference>
<dbReference type="PaxDb" id="8355-A0A1L8FG19"/>
<sequence length="610" mass="70316">MGERTTQPLEELDLNLSLDSLDESDTESLTQEIQYQSQLQDRIFNIEELVKDVQPDKRQNYGKQKDFNSDRARKDAIVDENDKIANTPNHKNGGTGHKEISFQKEDSSYCDLRYDPNWKKHQSHKHSMAAYTDQEEFSDVSSSFSDDLSVHNRLMHQKKADDETVLVISGKTENKLPCRMANKHRNNVPNDLSNRKSESCEELRVTKVNKHRFKSAESNTVKSNKDFIETNKLTLGTHTTHTKQSYLNMYTKKKEDAPDMVKENKEINSVKNITEPRSRVANLVKPSRKPKHTRQEHHLSAHKFKQTVLANEMPKDTYIPSHIIKDRQFINITSSTSMPDLLLNMDLSKQKYTTTKQVTPKESPSGFFPAAKDNYYDKHFLSSGQVLNGYIATDNLHLNQWQDTKCDDILLNQNHIEMGYAPFNGVKVYEYLTTISQMENDNFINEEDRNQNTHSNPESDGCQTVLKKNHETQRKIPKGYVNQEIKLGGIGPSYIISKQKKEQLHSQKEYAKAIQECNRNKTATVRKAPELQTEQNDRNKGAWHKGLEYAKNIPKPQPFPKPTEQKKEERSTQPVVHDQFSSQIKLLEALQMRHEQEKVAVAALSALHIL</sequence>
<gene>
    <name evidence="2" type="primary">LOC108697608</name>
</gene>
<dbReference type="KEGG" id="xla:108697608"/>
<dbReference type="PANTHER" id="PTHR14726:SF1">
    <property type="entry name" value="JHY PROTEIN HOMOLOG"/>
    <property type="match status" value="1"/>
</dbReference>